<evidence type="ECO:0008006" key="3">
    <source>
        <dbReference type="Google" id="ProtNLM"/>
    </source>
</evidence>
<dbReference type="KEGG" id="tah:SU86_004470"/>
<dbReference type="OrthoDB" id="9104at2157"/>
<proteinExistence type="predicted"/>
<accession>A0A3G1B494</accession>
<dbReference type="STRING" id="1603555.SU86_004470"/>
<name>A0A3G1B494_9ARCH</name>
<reference evidence="1 2" key="1">
    <citation type="journal article" date="2016" name="Sci. Rep.">
        <title>A novel ammonia-oxidizing archaeon from wastewater treatment plant: Its enrichment, physiological and genomic characteristics.</title>
        <authorList>
            <person name="Li Y."/>
            <person name="Ding K."/>
            <person name="Wen X."/>
            <person name="Zhang B."/>
            <person name="Shen B."/>
            <person name="Yang Y."/>
        </authorList>
    </citation>
    <scope>NUCLEOTIDE SEQUENCE [LARGE SCALE GENOMIC DNA]</scope>
    <source>
        <strain evidence="1 2">SAT1</strain>
    </source>
</reference>
<protein>
    <recommendedName>
        <fullName evidence="3">GRAM domain-containing protein</fullName>
    </recommendedName>
</protein>
<evidence type="ECO:0000313" key="1">
    <source>
        <dbReference type="EMBL" id="AJZ75743.1"/>
    </source>
</evidence>
<evidence type="ECO:0000313" key="2">
    <source>
        <dbReference type="Proteomes" id="UP000266745"/>
    </source>
</evidence>
<sequence length="108" mass="12444">MDESEKRLKQEDCNEDTLGAGILTLTNKRIAFDKTRGRIADFTKRVDETILDVPLNEITKVWKEGLFIKKACIRAKTKDGEQDYKFGVFSTGSWQKDIQKAINDYKPQ</sequence>
<keyword evidence="2" id="KW-1185">Reference proteome</keyword>
<dbReference type="Proteomes" id="UP000266745">
    <property type="component" value="Chromosome"/>
</dbReference>
<dbReference type="GeneID" id="24875650"/>
<dbReference type="AlphaFoldDB" id="A0A3G1B494"/>
<gene>
    <name evidence="1" type="ORF">SU86_004470</name>
</gene>
<dbReference type="EMBL" id="CP011097">
    <property type="protein sequence ID" value="AJZ75743.1"/>
    <property type="molecule type" value="Genomic_DNA"/>
</dbReference>
<dbReference type="RefSeq" id="WP_048188598.1">
    <property type="nucleotide sequence ID" value="NZ_CP011097.1"/>
</dbReference>
<organism evidence="1 2">
    <name type="scientific">Candidatus Nitrosotenuis cloacae</name>
    <dbReference type="NCBI Taxonomy" id="1603555"/>
    <lineage>
        <taxon>Archaea</taxon>
        <taxon>Nitrososphaerota</taxon>
        <taxon>Candidatus Nitrosotenuis</taxon>
    </lineage>
</organism>